<dbReference type="Proteomes" id="UP001143910">
    <property type="component" value="Unassembled WGS sequence"/>
</dbReference>
<evidence type="ECO:0000313" key="2">
    <source>
        <dbReference type="Proteomes" id="UP001143910"/>
    </source>
</evidence>
<protein>
    <submittedName>
        <fullName evidence="1">Uncharacterized protein</fullName>
    </submittedName>
</protein>
<dbReference type="EMBL" id="JANJQO010000029">
    <property type="protein sequence ID" value="KAJ2983446.1"/>
    <property type="molecule type" value="Genomic_DNA"/>
</dbReference>
<proteinExistence type="predicted"/>
<evidence type="ECO:0000313" key="1">
    <source>
        <dbReference type="EMBL" id="KAJ2983446.1"/>
    </source>
</evidence>
<accession>A0ACC1NX51</accession>
<gene>
    <name evidence="1" type="ORF">NQ176_g695</name>
</gene>
<reference evidence="1" key="1">
    <citation type="submission" date="2022-08" db="EMBL/GenBank/DDBJ databases">
        <title>Genome Sequence of Lecanicillium fungicola.</title>
        <authorList>
            <person name="Buettner E."/>
        </authorList>
    </citation>
    <scope>NUCLEOTIDE SEQUENCE</scope>
    <source>
        <strain evidence="1">Babe33</strain>
    </source>
</reference>
<sequence length="249" mass="27832">MNTTHRIRASQLPGIARLCLRQVHGGKKPKKLVGFQGPEGHGENIWVFSHRRSDQIIYSFKDKLDGFHDLKQLPYNGKKSKPAKLRKDYWAPMAKIEFPKGSGSVGRTVFQKLRELKHLHEVAWDNHTLYKQPLEYTEAENRSAAQRAAKGQEFRVLRNKAQRAKALNAQKANSVADIAAVLAGAGPGNKIKETTKHGTDVLMSVTVNWTDVQDMGYAELWSENVTHTLLEEEALSARTDLPAEAEAAA</sequence>
<keyword evidence="2" id="KW-1185">Reference proteome</keyword>
<comment type="caution">
    <text evidence="1">The sequence shown here is derived from an EMBL/GenBank/DDBJ whole genome shotgun (WGS) entry which is preliminary data.</text>
</comment>
<organism evidence="1 2">
    <name type="scientific">Zarea fungicola</name>
    <dbReference type="NCBI Taxonomy" id="93591"/>
    <lineage>
        <taxon>Eukaryota</taxon>
        <taxon>Fungi</taxon>
        <taxon>Dikarya</taxon>
        <taxon>Ascomycota</taxon>
        <taxon>Pezizomycotina</taxon>
        <taxon>Sordariomycetes</taxon>
        <taxon>Hypocreomycetidae</taxon>
        <taxon>Hypocreales</taxon>
        <taxon>Cordycipitaceae</taxon>
        <taxon>Zarea</taxon>
    </lineage>
</organism>
<name>A0ACC1NX51_9HYPO</name>